<proteinExistence type="predicted"/>
<keyword evidence="2 4" id="KW-0863">Zinc-finger</keyword>
<protein>
    <recommendedName>
        <fullName evidence="5">MYND-type domain-containing protein</fullName>
    </recommendedName>
</protein>
<sequence>MASKAADFVARFVRLSTEGRAHEILQELKDMVMGIGRVGFEVSPQEETALRLKPNKMFKRALALMENKEAVASLLSLVSPQGNTCKEEYHLILGVLLKMSSIPSFAKEFGDGPAASPFLQFQRFLLPKVQAALRRRASWQPMFFHTACLYIELLNNLMQHSPRFATEALNSRIVHEVLRSIPIPAQPSLSWANNFELTLLTTLAEQQAKMLVVLQKHNPAGEQEFRLDDLGLLGDWLDRFLGYLDALAGPVLARGEGVRIGDAAGNVLRVVELVAHTIKCAGVVLAGGRAGDSGKLGKKERGVRVSVTKAESLVQRIQTAHKERVRCKLLGELQAELRKDGWEAEETQQLAAKGCFPVLIDVLEKQHRKADQKTGAVAGTFQGPVWPTLYILAFLAEPFEEVNNDRNKAFCQELADSAPRLLQFARDAGASIGLLELRMLLDVLFAAYQLDRDAKWDSRWPLLDVLLAANKRFVAGSPGSYCVWTHLYGHLALIPEPSEETRDLISRGRATPLSGSVKRATWVGVRQKIMEDVISGAATWGPGARERKLARAALDVLGEAGNAMLDRLSPVPYAAAALEFFCRFRCVLIDEVPQQIGPVISCLGAAYADMAGLVRTCEGRAPDREETRRWSILGTVATNLTFCLQTVLSSEPLAGAFLAALACNGGVSFAAGVLRTRRGAERYVWENLPEEKGRAETPELLDDLRCLAVRLWEALSVKYGLKECSFQECPRDVLETRKNMFKKCSACGRAQYCSKECQASHWKKAHKRTCRQKQDGT</sequence>
<dbReference type="EMBL" id="DF237396">
    <property type="protein sequence ID" value="GAQ88642.1"/>
    <property type="molecule type" value="Genomic_DNA"/>
</dbReference>
<evidence type="ECO:0000313" key="7">
    <source>
        <dbReference type="Proteomes" id="UP000054558"/>
    </source>
</evidence>
<keyword evidence="7" id="KW-1185">Reference proteome</keyword>
<dbReference type="PROSITE" id="PS50865">
    <property type="entry name" value="ZF_MYND_2"/>
    <property type="match status" value="1"/>
</dbReference>
<dbReference type="AlphaFoldDB" id="A0A1Y1IF61"/>
<dbReference type="Proteomes" id="UP000054558">
    <property type="component" value="Unassembled WGS sequence"/>
</dbReference>
<dbReference type="Gene3D" id="6.10.140.2220">
    <property type="match status" value="1"/>
</dbReference>
<reference evidence="6 7" key="1">
    <citation type="journal article" date="2014" name="Nat. Commun.">
        <title>Klebsormidium flaccidum genome reveals primary factors for plant terrestrial adaptation.</title>
        <authorList>
            <person name="Hori K."/>
            <person name="Maruyama F."/>
            <person name="Fujisawa T."/>
            <person name="Togashi T."/>
            <person name="Yamamoto N."/>
            <person name="Seo M."/>
            <person name="Sato S."/>
            <person name="Yamada T."/>
            <person name="Mori H."/>
            <person name="Tajima N."/>
            <person name="Moriyama T."/>
            <person name="Ikeuchi M."/>
            <person name="Watanabe M."/>
            <person name="Wada H."/>
            <person name="Kobayashi K."/>
            <person name="Saito M."/>
            <person name="Masuda T."/>
            <person name="Sasaki-Sekimoto Y."/>
            <person name="Mashiguchi K."/>
            <person name="Awai K."/>
            <person name="Shimojima M."/>
            <person name="Masuda S."/>
            <person name="Iwai M."/>
            <person name="Nobusawa T."/>
            <person name="Narise T."/>
            <person name="Kondo S."/>
            <person name="Saito H."/>
            <person name="Sato R."/>
            <person name="Murakawa M."/>
            <person name="Ihara Y."/>
            <person name="Oshima-Yamada Y."/>
            <person name="Ohtaka K."/>
            <person name="Satoh M."/>
            <person name="Sonobe K."/>
            <person name="Ishii M."/>
            <person name="Ohtani R."/>
            <person name="Kanamori-Sato M."/>
            <person name="Honoki R."/>
            <person name="Miyazaki D."/>
            <person name="Mochizuki H."/>
            <person name="Umetsu J."/>
            <person name="Higashi K."/>
            <person name="Shibata D."/>
            <person name="Kamiya Y."/>
            <person name="Sato N."/>
            <person name="Nakamura Y."/>
            <person name="Tabata S."/>
            <person name="Ida S."/>
            <person name="Kurokawa K."/>
            <person name="Ohta H."/>
        </authorList>
    </citation>
    <scope>NUCLEOTIDE SEQUENCE [LARGE SCALE GENOMIC DNA]</scope>
    <source>
        <strain evidence="6 7">NIES-2285</strain>
    </source>
</reference>
<dbReference type="InterPro" id="IPR044508">
    <property type="entry name" value="At5g50450/At1g67340-like"/>
</dbReference>
<dbReference type="GO" id="GO:0008270">
    <property type="term" value="F:zinc ion binding"/>
    <property type="evidence" value="ECO:0007669"/>
    <property type="project" value="UniProtKB-KW"/>
</dbReference>
<dbReference type="OrthoDB" id="432970at2759"/>
<evidence type="ECO:0000256" key="4">
    <source>
        <dbReference type="PROSITE-ProRule" id="PRU00134"/>
    </source>
</evidence>
<accession>A0A1Y1IF61</accession>
<evidence type="ECO:0000256" key="3">
    <source>
        <dbReference type="ARBA" id="ARBA00022833"/>
    </source>
</evidence>
<feature type="domain" description="MYND-type" evidence="5">
    <location>
        <begin position="726"/>
        <end position="770"/>
    </location>
</feature>
<dbReference type="SUPFAM" id="SSF144232">
    <property type="entry name" value="HIT/MYND zinc finger-like"/>
    <property type="match status" value="1"/>
</dbReference>
<gene>
    <name evidence="6" type="ORF">KFL_004470080</name>
</gene>
<dbReference type="PANTHER" id="PTHR46758">
    <property type="entry name" value="MYND DOMAIN-CONTAINING"/>
    <property type="match status" value="1"/>
</dbReference>
<keyword evidence="3" id="KW-0862">Zinc</keyword>
<dbReference type="PANTHER" id="PTHR46758:SF2">
    <property type="entry name" value="OJ1485_B09.11 PROTEIN"/>
    <property type="match status" value="1"/>
</dbReference>
<evidence type="ECO:0000259" key="5">
    <source>
        <dbReference type="PROSITE" id="PS50865"/>
    </source>
</evidence>
<organism evidence="6 7">
    <name type="scientific">Klebsormidium nitens</name>
    <name type="common">Green alga</name>
    <name type="synonym">Ulothrix nitens</name>
    <dbReference type="NCBI Taxonomy" id="105231"/>
    <lineage>
        <taxon>Eukaryota</taxon>
        <taxon>Viridiplantae</taxon>
        <taxon>Streptophyta</taxon>
        <taxon>Klebsormidiophyceae</taxon>
        <taxon>Klebsormidiales</taxon>
        <taxon>Klebsormidiaceae</taxon>
        <taxon>Klebsormidium</taxon>
    </lineage>
</organism>
<evidence type="ECO:0000256" key="2">
    <source>
        <dbReference type="ARBA" id="ARBA00022771"/>
    </source>
</evidence>
<dbReference type="Pfam" id="PF01753">
    <property type="entry name" value="zf-MYND"/>
    <property type="match status" value="1"/>
</dbReference>
<evidence type="ECO:0000256" key="1">
    <source>
        <dbReference type="ARBA" id="ARBA00022723"/>
    </source>
</evidence>
<name>A0A1Y1IF61_KLENI</name>
<evidence type="ECO:0000313" key="6">
    <source>
        <dbReference type="EMBL" id="GAQ88642.1"/>
    </source>
</evidence>
<dbReference type="InterPro" id="IPR002893">
    <property type="entry name" value="Znf_MYND"/>
</dbReference>
<keyword evidence="1" id="KW-0479">Metal-binding</keyword>